<reference evidence="5" key="2">
    <citation type="submission" date="2021-01" db="UniProtKB">
        <authorList>
            <consortium name="EnsemblPlants"/>
        </authorList>
    </citation>
    <scope>IDENTIFICATION</scope>
</reference>
<dbReference type="EnsemblPlants" id="QL02p035492:mrna">
    <property type="protein sequence ID" value="QL02p035492:mrna"/>
    <property type="gene ID" value="QL02p035492"/>
</dbReference>
<evidence type="ECO:0000256" key="3">
    <source>
        <dbReference type="SAM" id="MobiDB-lite"/>
    </source>
</evidence>
<keyword evidence="2" id="KW-0408">Iron</keyword>
<dbReference type="SUPFAM" id="SSF51197">
    <property type="entry name" value="Clavaminate synthase-like"/>
    <property type="match status" value="1"/>
</dbReference>
<protein>
    <recommendedName>
        <fullName evidence="4">Non-haem dioxygenase N-terminal domain-containing protein</fullName>
    </recommendedName>
</protein>
<accession>A0A7N2KWF4</accession>
<dbReference type="Proteomes" id="UP000594261">
    <property type="component" value="Chromosome 2"/>
</dbReference>
<dbReference type="AlphaFoldDB" id="A0A7N2KWF4"/>
<dbReference type="InterPro" id="IPR050231">
    <property type="entry name" value="Iron_ascorbate_oxido_reductase"/>
</dbReference>
<dbReference type="PANTHER" id="PTHR47990">
    <property type="entry name" value="2-OXOGLUTARATE (2OG) AND FE(II)-DEPENDENT OXYGENASE SUPERFAMILY PROTEIN-RELATED"/>
    <property type="match status" value="1"/>
</dbReference>
<evidence type="ECO:0000256" key="2">
    <source>
        <dbReference type="ARBA" id="ARBA00023004"/>
    </source>
</evidence>
<dbReference type="Pfam" id="PF14226">
    <property type="entry name" value="DIOX_N"/>
    <property type="match status" value="1"/>
</dbReference>
<dbReference type="GO" id="GO:0046872">
    <property type="term" value="F:metal ion binding"/>
    <property type="evidence" value="ECO:0007669"/>
    <property type="project" value="UniProtKB-KW"/>
</dbReference>
<dbReference type="Gene3D" id="2.60.120.330">
    <property type="entry name" value="B-lactam Antibiotic, Isopenicillin N Synthase, Chain"/>
    <property type="match status" value="1"/>
</dbReference>
<dbReference type="InParanoid" id="A0A7N2KWF4"/>
<proteinExistence type="predicted"/>
<dbReference type="InterPro" id="IPR027443">
    <property type="entry name" value="IPNS-like_sf"/>
</dbReference>
<keyword evidence="6" id="KW-1185">Reference proteome</keyword>
<evidence type="ECO:0000313" key="6">
    <source>
        <dbReference type="Proteomes" id="UP000594261"/>
    </source>
</evidence>
<feature type="domain" description="Non-haem dioxygenase N-terminal" evidence="4">
    <location>
        <begin position="98"/>
        <end position="178"/>
    </location>
</feature>
<dbReference type="Gramene" id="QL02p035492:mrna">
    <property type="protein sequence ID" value="QL02p035492:mrna"/>
    <property type="gene ID" value="QL02p035492"/>
</dbReference>
<evidence type="ECO:0000256" key="1">
    <source>
        <dbReference type="ARBA" id="ARBA00022723"/>
    </source>
</evidence>
<feature type="compositionally biased region" description="Basic and acidic residues" evidence="3">
    <location>
        <begin position="1"/>
        <end position="10"/>
    </location>
</feature>
<evidence type="ECO:0000313" key="5">
    <source>
        <dbReference type="EnsemblPlants" id="QL02p035492:mrna"/>
    </source>
</evidence>
<feature type="region of interest" description="Disordered" evidence="3">
    <location>
        <begin position="1"/>
        <end position="70"/>
    </location>
</feature>
<organism evidence="5 6">
    <name type="scientific">Quercus lobata</name>
    <name type="common">Valley oak</name>
    <dbReference type="NCBI Taxonomy" id="97700"/>
    <lineage>
        <taxon>Eukaryota</taxon>
        <taxon>Viridiplantae</taxon>
        <taxon>Streptophyta</taxon>
        <taxon>Embryophyta</taxon>
        <taxon>Tracheophyta</taxon>
        <taxon>Spermatophyta</taxon>
        <taxon>Magnoliopsida</taxon>
        <taxon>eudicotyledons</taxon>
        <taxon>Gunneridae</taxon>
        <taxon>Pentapetalae</taxon>
        <taxon>rosids</taxon>
        <taxon>fabids</taxon>
        <taxon>Fagales</taxon>
        <taxon>Fagaceae</taxon>
        <taxon>Quercus</taxon>
    </lineage>
</organism>
<keyword evidence="1" id="KW-0479">Metal-binding</keyword>
<sequence length="228" mass="25725">MNIEIKRPLRDPANPTHPSPPTEPDPPLTDLTSPAVGDGFVSPKPEFGGSEIGFPSPESDQTDPTDPQDFRRYLVDPQISGAKKASKMEVGDIKFMCIPVIDMQKLEDNNDGEQQQQQYKKLREASEEWGCFRIMNHKISLTLMSEMKKVVRELLDLPIDVKKRNTEVIPNSGYVAPTEFSRFFEGLGIYDFGSPHSVDVFCSQLDIPPRQRDYRPQARTPTSTNKNS</sequence>
<reference evidence="6" key="1">
    <citation type="journal article" date="2016" name="G3 (Bethesda)">
        <title>First Draft Assembly and Annotation of the Genome of a California Endemic Oak Quercus lobata Nee (Fagaceae).</title>
        <authorList>
            <person name="Sork V.L."/>
            <person name="Fitz-Gibbon S.T."/>
            <person name="Puiu D."/>
            <person name="Crepeau M."/>
            <person name="Gugger P.F."/>
            <person name="Sherman R."/>
            <person name="Stevens K."/>
            <person name="Langley C.H."/>
            <person name="Pellegrini M."/>
            <person name="Salzberg S.L."/>
        </authorList>
    </citation>
    <scope>NUCLEOTIDE SEQUENCE [LARGE SCALE GENOMIC DNA]</scope>
    <source>
        <strain evidence="6">cv. SW786</strain>
    </source>
</reference>
<evidence type="ECO:0000259" key="4">
    <source>
        <dbReference type="Pfam" id="PF14226"/>
    </source>
</evidence>
<name>A0A7N2KWF4_QUELO</name>
<dbReference type="InterPro" id="IPR026992">
    <property type="entry name" value="DIOX_N"/>
</dbReference>
<feature type="compositionally biased region" description="Pro residues" evidence="3">
    <location>
        <begin position="15"/>
        <end position="27"/>
    </location>
</feature>